<dbReference type="GO" id="GO:0009247">
    <property type="term" value="P:glycolipid biosynthetic process"/>
    <property type="evidence" value="ECO:0007669"/>
    <property type="project" value="UniProtKB-ARBA"/>
</dbReference>
<sequence>MSYCVRCLGRVPLKAETDHRWVVPERGNRAAMALAIWLAKRLGWRRLRVLLWPITFYFFLCHARARRASRIYLSRILRERAGNRQVMRHFHSFAQAVLDRLFFLMAPQTMPAVRCTGREVFLRAMERGQGCLLLGAHIGSFEALRSLGRDHAITLKMVMYRSNLGGATQVLEALDPSYQNTIIPIGQPDTMLRVAESLQQGHVIGMLGDRSPATGRTVTVPFLGKAITLPEGPYRLALATGAPILLVCATRGTDGAYEVRFEPFDVPYPASRKDRPQFIQDAAERYAHWMQAECLKAPFCWFNFYDYWKDLS</sequence>
<gene>
    <name evidence="7" type="ORF">DmAi_13970</name>
</gene>
<evidence type="ECO:0000256" key="2">
    <source>
        <dbReference type="ARBA" id="ARBA00022475"/>
    </source>
</evidence>
<dbReference type="Proteomes" id="UP000548726">
    <property type="component" value="Unassembled WGS sequence"/>
</dbReference>
<keyword evidence="8" id="KW-1185">Reference proteome</keyword>
<keyword evidence="2" id="KW-1003">Cell membrane</keyword>
<dbReference type="OrthoDB" id="9808633at2"/>
<evidence type="ECO:0000256" key="1">
    <source>
        <dbReference type="ARBA" id="ARBA00004533"/>
    </source>
</evidence>
<protein>
    <submittedName>
        <fullName evidence="7">Acyltransferase</fullName>
    </submittedName>
</protein>
<dbReference type="PANTHER" id="PTHR30606:SF9">
    <property type="entry name" value="LIPID A BIOSYNTHESIS LAUROYLTRANSFERASE"/>
    <property type="match status" value="1"/>
</dbReference>
<evidence type="ECO:0000313" key="8">
    <source>
        <dbReference type="Proteomes" id="UP000548726"/>
    </source>
</evidence>
<keyword evidence="6 7" id="KW-0012">Acyltransferase</keyword>
<dbReference type="GO" id="GO:0005886">
    <property type="term" value="C:plasma membrane"/>
    <property type="evidence" value="ECO:0007669"/>
    <property type="project" value="UniProtKB-SubCell"/>
</dbReference>
<dbReference type="Pfam" id="PF03279">
    <property type="entry name" value="Lip_A_acyltrans"/>
    <property type="match status" value="1"/>
</dbReference>
<comment type="subcellular location">
    <subcellularLocation>
        <location evidence="1">Cell inner membrane</location>
    </subcellularLocation>
</comment>
<evidence type="ECO:0000313" key="7">
    <source>
        <dbReference type="EMBL" id="GFE93338.1"/>
    </source>
</evidence>
<keyword evidence="5" id="KW-0472">Membrane</keyword>
<evidence type="ECO:0000256" key="6">
    <source>
        <dbReference type="ARBA" id="ARBA00023315"/>
    </source>
</evidence>
<accession>A0A6V8I6T6</accession>
<evidence type="ECO:0000256" key="5">
    <source>
        <dbReference type="ARBA" id="ARBA00023136"/>
    </source>
</evidence>
<evidence type="ECO:0000256" key="3">
    <source>
        <dbReference type="ARBA" id="ARBA00022519"/>
    </source>
</evidence>
<dbReference type="GO" id="GO:0016746">
    <property type="term" value="F:acyltransferase activity"/>
    <property type="evidence" value="ECO:0007669"/>
    <property type="project" value="UniProtKB-KW"/>
</dbReference>
<comment type="caution">
    <text evidence="7">The sequence shown here is derived from an EMBL/GenBank/DDBJ whole genome shotgun (WGS) entry which is preliminary data.</text>
</comment>
<dbReference type="PANTHER" id="PTHR30606">
    <property type="entry name" value="LIPID A BIOSYNTHESIS LAUROYL ACYLTRANSFERASE"/>
    <property type="match status" value="1"/>
</dbReference>
<dbReference type="InterPro" id="IPR004960">
    <property type="entry name" value="LipA_acyltrans"/>
</dbReference>
<proteinExistence type="predicted"/>
<reference evidence="7 8" key="1">
    <citation type="journal article" date="2020" name="Cell Rep.">
        <title>Local necrotic cells trigger systemic immune activation via gut microbiome dysbiosis in Drosophila.</title>
        <authorList>
            <person name="Kosakamoto H."/>
            <person name="Yamauchi T."/>
            <person name="Akuzawa-Tokita Y."/>
            <person name="Nishimura K."/>
            <person name="Soga T."/>
            <person name="Murakami T."/>
            <person name="Mori H."/>
            <person name="Yamamoto K."/>
            <person name="Miyazaki R."/>
            <person name="Koto A."/>
            <person name="Miura M."/>
            <person name="Obata F."/>
        </authorList>
    </citation>
    <scope>NUCLEOTIDE SEQUENCE [LARGE SCALE GENOMIC DNA]</scope>
    <source>
        <strain evidence="7 8">Ai</strain>
    </source>
</reference>
<evidence type="ECO:0000256" key="4">
    <source>
        <dbReference type="ARBA" id="ARBA00022679"/>
    </source>
</evidence>
<name>A0A6V8I6T6_9PROT</name>
<dbReference type="AlphaFoldDB" id="A0A6V8I6T6"/>
<dbReference type="PIRSF" id="PIRSF028561">
    <property type="entry name" value="Ac_Trasf"/>
    <property type="match status" value="1"/>
</dbReference>
<keyword evidence="3" id="KW-0997">Cell inner membrane</keyword>
<keyword evidence="4 7" id="KW-0808">Transferase</keyword>
<dbReference type="CDD" id="cd07984">
    <property type="entry name" value="LPLAT_LABLAT-like"/>
    <property type="match status" value="1"/>
</dbReference>
<dbReference type="EMBL" id="BLJP01000003">
    <property type="protein sequence ID" value="GFE93338.1"/>
    <property type="molecule type" value="Genomic_DNA"/>
</dbReference>
<organism evidence="7 8">
    <name type="scientific">Acetobacter persici</name>
    <dbReference type="NCBI Taxonomy" id="1076596"/>
    <lineage>
        <taxon>Bacteria</taxon>
        <taxon>Pseudomonadati</taxon>
        <taxon>Pseudomonadota</taxon>
        <taxon>Alphaproteobacteria</taxon>
        <taxon>Acetobacterales</taxon>
        <taxon>Acetobacteraceae</taxon>
        <taxon>Acetobacter</taxon>
    </lineage>
</organism>
<dbReference type="InterPro" id="IPR014548">
    <property type="entry name" value="Ac_Trasf"/>
</dbReference>